<dbReference type="Gene3D" id="1.25.10.10">
    <property type="entry name" value="Leucine-rich Repeat Variant"/>
    <property type="match status" value="2"/>
</dbReference>
<evidence type="ECO:0008006" key="6">
    <source>
        <dbReference type="Google" id="ProtNLM"/>
    </source>
</evidence>
<dbReference type="SUPFAM" id="SSF48371">
    <property type="entry name" value="ARM repeat"/>
    <property type="match status" value="1"/>
</dbReference>
<dbReference type="EMBL" id="JAERUA010000003">
    <property type="protein sequence ID" value="KAI1901590.1"/>
    <property type="molecule type" value="Genomic_DNA"/>
</dbReference>
<organism evidence="4 5">
    <name type="scientific">Albula goreensis</name>
    <dbReference type="NCBI Taxonomy" id="1534307"/>
    <lineage>
        <taxon>Eukaryota</taxon>
        <taxon>Metazoa</taxon>
        <taxon>Chordata</taxon>
        <taxon>Craniata</taxon>
        <taxon>Vertebrata</taxon>
        <taxon>Euteleostomi</taxon>
        <taxon>Actinopterygii</taxon>
        <taxon>Neopterygii</taxon>
        <taxon>Teleostei</taxon>
        <taxon>Albuliformes</taxon>
        <taxon>Albulidae</taxon>
        <taxon>Albula</taxon>
    </lineage>
</organism>
<dbReference type="InterPro" id="IPR016024">
    <property type="entry name" value="ARM-type_fold"/>
</dbReference>
<dbReference type="Proteomes" id="UP000829720">
    <property type="component" value="Unassembled WGS sequence"/>
</dbReference>
<dbReference type="PANTHER" id="PTHR23120">
    <property type="entry name" value="MAESTRO-RELATED HEAT DOMAIN-CONTAINING"/>
    <property type="match status" value="1"/>
</dbReference>
<evidence type="ECO:0000313" key="4">
    <source>
        <dbReference type="EMBL" id="KAI1901590.1"/>
    </source>
</evidence>
<proteinExistence type="predicted"/>
<evidence type="ECO:0000259" key="2">
    <source>
        <dbReference type="Pfam" id="PF21047"/>
    </source>
</evidence>
<gene>
    <name evidence="4" type="ORF">AGOR_G00035970</name>
</gene>
<keyword evidence="1" id="KW-0677">Repeat</keyword>
<evidence type="ECO:0000256" key="1">
    <source>
        <dbReference type="ARBA" id="ARBA00022737"/>
    </source>
</evidence>
<dbReference type="Pfam" id="PF21047">
    <property type="entry name" value="HEAT_Maestro"/>
    <property type="match status" value="1"/>
</dbReference>
<reference evidence="4" key="1">
    <citation type="submission" date="2021-01" db="EMBL/GenBank/DDBJ databases">
        <authorList>
            <person name="Zahm M."/>
            <person name="Roques C."/>
            <person name="Cabau C."/>
            <person name="Klopp C."/>
            <person name="Donnadieu C."/>
            <person name="Jouanno E."/>
            <person name="Lampietro C."/>
            <person name="Louis A."/>
            <person name="Herpin A."/>
            <person name="Echchiki A."/>
            <person name="Berthelot C."/>
            <person name="Parey E."/>
            <person name="Roest-Crollius H."/>
            <person name="Braasch I."/>
            <person name="Postlethwait J."/>
            <person name="Bobe J."/>
            <person name="Montfort J."/>
            <person name="Bouchez O."/>
            <person name="Begum T."/>
            <person name="Mejri S."/>
            <person name="Adams A."/>
            <person name="Chen W.-J."/>
            <person name="Guiguen Y."/>
        </authorList>
    </citation>
    <scope>NUCLEOTIDE SEQUENCE</scope>
    <source>
        <tissue evidence="4">Blood</tissue>
    </source>
</reference>
<dbReference type="InterPro" id="IPR045206">
    <property type="entry name" value="Maestro_heat-like_prot"/>
</dbReference>
<dbReference type="AlphaFoldDB" id="A0A8T3DZ02"/>
<keyword evidence="5" id="KW-1185">Reference proteome</keyword>
<evidence type="ECO:0000313" key="5">
    <source>
        <dbReference type="Proteomes" id="UP000829720"/>
    </source>
</evidence>
<dbReference type="PANTHER" id="PTHR23120:SF0">
    <property type="entry name" value="MAESTRO HEAT-LIKE REPEAT FAMILY MEMBER 1"/>
    <property type="match status" value="1"/>
</dbReference>
<protein>
    <recommendedName>
        <fullName evidence="6">Maestro heat-like repeat-containing protein family member 1</fullName>
    </recommendedName>
</protein>
<name>A0A8T3DZ02_9TELE</name>
<dbReference type="Pfam" id="PF23227">
    <property type="entry name" value="HEAT_MROH2B_C"/>
    <property type="match status" value="1"/>
</dbReference>
<dbReference type="InterPro" id="IPR055406">
    <property type="entry name" value="HEAT_Maestro"/>
</dbReference>
<dbReference type="InterPro" id="IPR011989">
    <property type="entry name" value="ARM-like"/>
</dbReference>
<dbReference type="OrthoDB" id="1884734at2759"/>
<sequence>MVPEVLEALRVQLQAVSEEQVRAVVAQSLLVLATQHLQTVVDALISFPLPFDSWSCEMWLSLGADSSLTFQIMEMILEKLNVMVPYVEKRESVLRPVMVKVATSHPLAMTCALREMMLNSQTQEAVATLFPQLFCALVVRLGSSVGVYPPRDVTSSTVPVDKESSKPLATIDVCGVAVEAMRVLLIRAQLDDALRTLDLEGAWDKMKDLKRHTDGVTLLARAMAMHAGLRLPVIVDNLYSSLSNIYECQRITVTAFFSELLNHHVVTELMLMEALMNHMMERMADPCCAVRMLAIRGLGNIATGSPEKVNTYTKELLAAISSGMEDRDDPGKCVALEAMSGLSKVLLCLDKKNVQMLVVYIFMKIKPFMENWQWGFSAEVEENDAVRCASILLLGNLSEFGSGEPVFRDQIHNVLVSLLLHLSDPSPQVVKACKSTMRVCAPVLGSELVTGMFQNHLHEDRGLHYGEFINDLTKYIIQDFPSMLNFYHITVIQFFKSTWPEVRASAAMFIGFLLVNLPEEHLSDMNIGSVIKGLVHLLQDPEPLVRAKAAEAMGHFHHFHHFQS</sequence>
<evidence type="ECO:0000259" key="3">
    <source>
        <dbReference type="Pfam" id="PF23227"/>
    </source>
</evidence>
<dbReference type="InterPro" id="IPR048465">
    <property type="entry name" value="Maestro-like_HEAT"/>
</dbReference>
<feature type="domain" description="Maestro/Maestro-like HEAT-repeats" evidence="3">
    <location>
        <begin position="275"/>
        <end position="556"/>
    </location>
</feature>
<accession>A0A8T3DZ02</accession>
<feature type="domain" description="Maestro-like HEAT-repeats" evidence="2">
    <location>
        <begin position="2"/>
        <end position="73"/>
    </location>
</feature>
<dbReference type="GO" id="GO:0005737">
    <property type="term" value="C:cytoplasm"/>
    <property type="evidence" value="ECO:0007669"/>
    <property type="project" value="TreeGrafter"/>
</dbReference>
<comment type="caution">
    <text evidence="4">The sequence shown here is derived from an EMBL/GenBank/DDBJ whole genome shotgun (WGS) entry which is preliminary data.</text>
</comment>